<dbReference type="NCBIfam" id="NF038324">
    <property type="entry name" value="DrmB_fam"/>
    <property type="match status" value="1"/>
</dbReference>
<dbReference type="AlphaFoldDB" id="A0A101USA2"/>
<dbReference type="Proteomes" id="UP000053260">
    <property type="component" value="Unassembled WGS sequence"/>
</dbReference>
<evidence type="ECO:0000313" key="4">
    <source>
        <dbReference type="Proteomes" id="UP000053260"/>
    </source>
</evidence>
<feature type="compositionally biased region" description="Polar residues" evidence="1">
    <location>
        <begin position="1"/>
        <end position="10"/>
    </location>
</feature>
<dbReference type="EMBL" id="LMXB01000098">
    <property type="protein sequence ID" value="KUO15928.1"/>
    <property type="molecule type" value="Genomic_DNA"/>
</dbReference>
<dbReference type="InterPro" id="IPR047721">
    <property type="entry name" value="DrmB"/>
</dbReference>
<sequence length="620" mass="68602">MKLTAGSSATGWRDPSRIGQVRPSHLMTTAGVGSVVDLPTMSVIVRSLDAWSPERQETIQEPRLLTEVQRVLGQQVRALRKAPWDPSETDDPYTRVGVPVTPFPGWVRCPRCHRLGPLDPPGQFELVHRYGRRPDLAKWVHAQCQKQATTRDVNKRACVPARFIVTCERSGHLDDFPYVEFVHANATQPCGGAKLTMIDSASTLGPQVTVKCAECGAARSIQEAAGQDGWQKLPVCRGRHPHQQRFEPCGANLRLMVLGASNLWFSVTASALHLPQSESVEDQVRSHWEIFGEVPSQKFLQVMVDGMNELRGLRSVPSEELWAVVEKIRAAGGPRTSERSGDLLEDEWRLLAKPTTQRQDADFRAVPTATPAGYDQLLEQVVQVTRLREVQALVAFTRISAPDRRDLAPRNRVSLSRGTIQWVPAAEQRGEGIFLQLREEAVARWAGKVADHPRLVALKQAHQRWCHNRAQPYQPGFPVARFVLLHTFSHLLMRQVALECGYSSSSIRERLYIGRPAQPAAGLLLSTAASDSEGTLGGLVALGSARYLKRLLDQSLEDAARCSSDPLCAEHIPEDPSDTLHAAACHACLFASETSCETNNRWLDRAFLVDITGDGLAFLP</sequence>
<evidence type="ECO:0000259" key="2">
    <source>
        <dbReference type="Pfam" id="PF09369"/>
    </source>
</evidence>
<name>A0A101USA2_9ACTN</name>
<proteinExistence type="predicted"/>
<keyword evidence="4" id="KW-1185">Reference proteome</keyword>
<protein>
    <recommendedName>
        <fullName evidence="2">MrfA-like Zn-binding domain-containing protein</fullName>
    </recommendedName>
</protein>
<dbReference type="RefSeq" id="WP_079085543.1">
    <property type="nucleotide sequence ID" value="NZ_KQ949110.1"/>
</dbReference>
<feature type="domain" description="MrfA-like Zn-binding" evidence="2">
    <location>
        <begin position="488"/>
        <end position="589"/>
    </location>
</feature>
<organism evidence="3 4">
    <name type="scientific">Streptomyces dysideae</name>
    <dbReference type="NCBI Taxonomy" id="909626"/>
    <lineage>
        <taxon>Bacteria</taxon>
        <taxon>Bacillati</taxon>
        <taxon>Actinomycetota</taxon>
        <taxon>Actinomycetes</taxon>
        <taxon>Kitasatosporales</taxon>
        <taxon>Streptomycetaceae</taxon>
        <taxon>Streptomyces</taxon>
    </lineage>
</organism>
<reference evidence="3 4" key="1">
    <citation type="submission" date="2015-10" db="EMBL/GenBank/DDBJ databases">
        <title>Draft genome sequence of Streptomyces sp. RV15, isolated from a marine sponge.</title>
        <authorList>
            <person name="Ruckert C."/>
            <person name="Abdelmohsen U.R."/>
            <person name="Winkler A."/>
            <person name="Hentschel U."/>
            <person name="Kalinowski J."/>
            <person name="Kampfer P."/>
            <person name="Glaeser S."/>
        </authorList>
    </citation>
    <scope>NUCLEOTIDE SEQUENCE [LARGE SCALE GENOMIC DNA]</scope>
    <source>
        <strain evidence="3 4">RV15</strain>
    </source>
</reference>
<evidence type="ECO:0000256" key="1">
    <source>
        <dbReference type="SAM" id="MobiDB-lite"/>
    </source>
</evidence>
<dbReference type="STRING" id="909626.AQJ91_38580"/>
<comment type="caution">
    <text evidence="3">The sequence shown here is derived from an EMBL/GenBank/DDBJ whole genome shotgun (WGS) entry which is preliminary data.</text>
</comment>
<dbReference type="InterPro" id="IPR018973">
    <property type="entry name" value="MZB"/>
</dbReference>
<evidence type="ECO:0000313" key="3">
    <source>
        <dbReference type="EMBL" id="KUO15928.1"/>
    </source>
</evidence>
<dbReference type="OrthoDB" id="9134227at2"/>
<dbReference type="Pfam" id="PF09369">
    <property type="entry name" value="MZB"/>
    <property type="match status" value="1"/>
</dbReference>
<feature type="region of interest" description="Disordered" evidence="1">
    <location>
        <begin position="1"/>
        <end position="23"/>
    </location>
</feature>
<accession>A0A101USA2</accession>
<gene>
    <name evidence="3" type="ORF">AQJ91_38580</name>
</gene>